<evidence type="ECO:0000256" key="7">
    <source>
        <dbReference type="ARBA" id="ARBA00023237"/>
    </source>
</evidence>
<dbReference type="Pfam" id="PF07715">
    <property type="entry name" value="Plug"/>
    <property type="match status" value="1"/>
</dbReference>
<keyword evidence="4 8" id="KW-0812">Transmembrane</keyword>
<evidence type="ECO:0000313" key="11">
    <source>
        <dbReference type="Proteomes" id="UP000770785"/>
    </source>
</evidence>
<evidence type="ECO:0000256" key="5">
    <source>
        <dbReference type="ARBA" id="ARBA00022729"/>
    </source>
</evidence>
<evidence type="ECO:0000313" key="10">
    <source>
        <dbReference type="EMBL" id="NJC26541.1"/>
    </source>
</evidence>
<keyword evidence="11" id="KW-1185">Reference proteome</keyword>
<dbReference type="EMBL" id="JAATJH010000003">
    <property type="protein sequence ID" value="NJC26541.1"/>
    <property type="molecule type" value="Genomic_DNA"/>
</dbReference>
<keyword evidence="5" id="KW-0732">Signal</keyword>
<dbReference type="RefSeq" id="WP_168037313.1">
    <property type="nucleotide sequence ID" value="NZ_JAATJH010000003.1"/>
</dbReference>
<dbReference type="SUPFAM" id="SSF56935">
    <property type="entry name" value="Porins"/>
    <property type="match status" value="1"/>
</dbReference>
<dbReference type="InterPro" id="IPR008969">
    <property type="entry name" value="CarboxyPept-like_regulatory"/>
</dbReference>
<sequence length="368" mass="40153">MSAQNAVSTDCPYSIRGKVYDAKTKEPLPFVAVQLTGTTKGISTGDDGSFEILSLCDEDYDLTFNYLGYKSIVHHHDFHHPFLEIFLAPDEYLLQSIVVEATALQSGLSTLTSSRLSGEELAAVASESFGDAVSKIAGVGTLKTGQNIVKPIIHGLHSNRVLIINNGLRHEFQNWGEDHAPEIDASLIDNIEVVKGAATVRFGPDALGGVILVNPAKVELSSPWQGSVRLHGRTNGQAGEGTVKLGKGFKRWSILGGGSWAKQGDLRAAEYQLTNTGKEESSYFGELHLHPFSKLDVEVSYSRFEQELGILSGSVFGNLDDLRRALAVDTPLYTIPFSYDIDQPKQVVQHDLYKASVRYVGEHQSLHV</sequence>
<comment type="caution">
    <text evidence="10">The sequence shown here is derived from an EMBL/GenBank/DDBJ whole genome shotgun (WGS) entry which is preliminary data.</text>
</comment>
<dbReference type="InterPro" id="IPR037066">
    <property type="entry name" value="Plug_dom_sf"/>
</dbReference>
<evidence type="ECO:0000256" key="6">
    <source>
        <dbReference type="ARBA" id="ARBA00023136"/>
    </source>
</evidence>
<organism evidence="10 11">
    <name type="scientific">Neolewinella antarctica</name>
    <dbReference type="NCBI Taxonomy" id="442734"/>
    <lineage>
        <taxon>Bacteria</taxon>
        <taxon>Pseudomonadati</taxon>
        <taxon>Bacteroidota</taxon>
        <taxon>Saprospiria</taxon>
        <taxon>Saprospirales</taxon>
        <taxon>Lewinellaceae</taxon>
        <taxon>Neolewinella</taxon>
    </lineage>
</organism>
<dbReference type="Proteomes" id="UP000770785">
    <property type="component" value="Unassembled WGS sequence"/>
</dbReference>
<name>A0ABX0XC38_9BACT</name>
<dbReference type="Gene3D" id="2.170.130.10">
    <property type="entry name" value="TonB-dependent receptor, plug domain"/>
    <property type="match status" value="1"/>
</dbReference>
<dbReference type="Pfam" id="PF13715">
    <property type="entry name" value="CarbopepD_reg_2"/>
    <property type="match status" value="1"/>
</dbReference>
<evidence type="ECO:0000256" key="2">
    <source>
        <dbReference type="ARBA" id="ARBA00022448"/>
    </source>
</evidence>
<evidence type="ECO:0000256" key="1">
    <source>
        <dbReference type="ARBA" id="ARBA00004571"/>
    </source>
</evidence>
<evidence type="ECO:0000256" key="4">
    <source>
        <dbReference type="ARBA" id="ARBA00022692"/>
    </source>
</evidence>
<protein>
    <submittedName>
        <fullName evidence="10">Outer membrane receptor protein involved in Fe transport</fullName>
    </submittedName>
</protein>
<dbReference type="PANTHER" id="PTHR30069:SF29">
    <property type="entry name" value="HEMOGLOBIN AND HEMOGLOBIN-HAPTOGLOBIN-BINDING PROTEIN 1-RELATED"/>
    <property type="match status" value="1"/>
</dbReference>
<dbReference type="PROSITE" id="PS52016">
    <property type="entry name" value="TONB_DEPENDENT_REC_3"/>
    <property type="match status" value="1"/>
</dbReference>
<comment type="similarity">
    <text evidence="8">Belongs to the TonB-dependent receptor family.</text>
</comment>
<dbReference type="Gene3D" id="2.40.170.20">
    <property type="entry name" value="TonB-dependent receptor, beta-barrel domain"/>
    <property type="match status" value="1"/>
</dbReference>
<evidence type="ECO:0000259" key="9">
    <source>
        <dbReference type="Pfam" id="PF07715"/>
    </source>
</evidence>
<keyword evidence="7 8" id="KW-0998">Cell outer membrane</keyword>
<evidence type="ECO:0000256" key="3">
    <source>
        <dbReference type="ARBA" id="ARBA00022452"/>
    </source>
</evidence>
<dbReference type="SUPFAM" id="SSF49464">
    <property type="entry name" value="Carboxypeptidase regulatory domain-like"/>
    <property type="match status" value="1"/>
</dbReference>
<keyword evidence="10" id="KW-0675">Receptor</keyword>
<dbReference type="InterPro" id="IPR036942">
    <property type="entry name" value="Beta-barrel_TonB_sf"/>
</dbReference>
<evidence type="ECO:0000256" key="8">
    <source>
        <dbReference type="PROSITE-ProRule" id="PRU01360"/>
    </source>
</evidence>
<dbReference type="Gene3D" id="2.60.40.1120">
    <property type="entry name" value="Carboxypeptidase-like, regulatory domain"/>
    <property type="match status" value="1"/>
</dbReference>
<dbReference type="InterPro" id="IPR012910">
    <property type="entry name" value="Plug_dom"/>
</dbReference>
<keyword evidence="2 8" id="KW-0813">Transport</keyword>
<reference evidence="10 11" key="1">
    <citation type="submission" date="2020-03" db="EMBL/GenBank/DDBJ databases">
        <title>Genomic Encyclopedia of Type Strains, Phase IV (KMG-IV): sequencing the most valuable type-strain genomes for metagenomic binning, comparative biology and taxonomic classification.</title>
        <authorList>
            <person name="Goeker M."/>
        </authorList>
    </citation>
    <scope>NUCLEOTIDE SEQUENCE [LARGE SCALE GENOMIC DNA]</scope>
    <source>
        <strain evidence="10 11">DSM 105096</strain>
    </source>
</reference>
<keyword evidence="3 8" id="KW-1134">Transmembrane beta strand</keyword>
<feature type="domain" description="TonB-dependent receptor plug" evidence="9">
    <location>
        <begin position="113"/>
        <end position="210"/>
    </location>
</feature>
<gene>
    <name evidence="10" type="ORF">GGR27_002051</name>
</gene>
<dbReference type="PANTHER" id="PTHR30069">
    <property type="entry name" value="TONB-DEPENDENT OUTER MEMBRANE RECEPTOR"/>
    <property type="match status" value="1"/>
</dbReference>
<comment type="subcellular location">
    <subcellularLocation>
        <location evidence="1 8">Cell outer membrane</location>
        <topology evidence="1 8">Multi-pass membrane protein</topology>
    </subcellularLocation>
</comment>
<proteinExistence type="inferred from homology"/>
<keyword evidence="6 8" id="KW-0472">Membrane</keyword>
<dbReference type="InterPro" id="IPR039426">
    <property type="entry name" value="TonB-dep_rcpt-like"/>
</dbReference>
<accession>A0ABX0XC38</accession>